<keyword evidence="4" id="KW-1185">Reference proteome</keyword>
<dbReference type="Proteomes" id="UP000499080">
    <property type="component" value="Unassembled WGS sequence"/>
</dbReference>
<accession>A0A4Y1ZZG1</accession>
<reference evidence="3 4" key="1">
    <citation type="journal article" date="2019" name="Sci. Rep.">
        <title>Orb-weaving spider Araneus ventricosus genome elucidates the spidroin gene catalogue.</title>
        <authorList>
            <person name="Kono N."/>
            <person name="Nakamura H."/>
            <person name="Ohtoshi R."/>
            <person name="Moran D.A.P."/>
            <person name="Shinohara A."/>
            <person name="Yoshida Y."/>
            <person name="Fujiwara M."/>
            <person name="Mori M."/>
            <person name="Tomita M."/>
            <person name="Arakawa K."/>
        </authorList>
    </citation>
    <scope>NUCLEOTIDE SEQUENCE [LARGE SCALE GENOMIC DNA]</scope>
</reference>
<name>A0A4Y1ZZG1_ARAVE</name>
<gene>
    <name evidence="3" type="ORF">AVEN_128055_1</name>
</gene>
<feature type="region of interest" description="Disordered" evidence="1">
    <location>
        <begin position="1"/>
        <end position="21"/>
    </location>
</feature>
<protein>
    <submittedName>
        <fullName evidence="3">Uncharacterized protein</fullName>
    </submittedName>
</protein>
<dbReference type="EMBL" id="BGPR01000002">
    <property type="protein sequence ID" value="GBL72858.1"/>
    <property type="molecule type" value="Genomic_DNA"/>
</dbReference>
<keyword evidence="2" id="KW-0812">Transmembrane</keyword>
<comment type="caution">
    <text evidence="3">The sequence shown here is derived from an EMBL/GenBank/DDBJ whole genome shotgun (WGS) entry which is preliminary data.</text>
</comment>
<evidence type="ECO:0000313" key="4">
    <source>
        <dbReference type="Proteomes" id="UP000499080"/>
    </source>
</evidence>
<organism evidence="3 4">
    <name type="scientific">Araneus ventricosus</name>
    <name type="common">Orbweaver spider</name>
    <name type="synonym">Epeira ventricosa</name>
    <dbReference type="NCBI Taxonomy" id="182803"/>
    <lineage>
        <taxon>Eukaryota</taxon>
        <taxon>Metazoa</taxon>
        <taxon>Ecdysozoa</taxon>
        <taxon>Arthropoda</taxon>
        <taxon>Chelicerata</taxon>
        <taxon>Arachnida</taxon>
        <taxon>Araneae</taxon>
        <taxon>Araneomorphae</taxon>
        <taxon>Entelegynae</taxon>
        <taxon>Araneoidea</taxon>
        <taxon>Araneidae</taxon>
        <taxon>Araneus</taxon>
    </lineage>
</organism>
<evidence type="ECO:0000256" key="1">
    <source>
        <dbReference type="SAM" id="MobiDB-lite"/>
    </source>
</evidence>
<dbReference type="AlphaFoldDB" id="A0A4Y1ZZG1"/>
<evidence type="ECO:0000313" key="3">
    <source>
        <dbReference type="EMBL" id="GBL72858.1"/>
    </source>
</evidence>
<keyword evidence="2" id="KW-1133">Transmembrane helix</keyword>
<evidence type="ECO:0000256" key="2">
    <source>
        <dbReference type="SAM" id="Phobius"/>
    </source>
</evidence>
<keyword evidence="2" id="KW-0472">Membrane</keyword>
<feature type="transmembrane region" description="Helical" evidence="2">
    <location>
        <begin position="48"/>
        <end position="69"/>
    </location>
</feature>
<proteinExistence type="predicted"/>
<sequence length="117" mass="14019">MESSKRKSKNQQINDDDDEAVRNPADKVKFLNVNKQTRKLVHRFNSEFLVRFFHCYPVGFWTCVIPYILCYPPLPIFLPRRLNWYAYHRLGSSAVKYHNIIEHLNLFGYCTGTWKTY</sequence>